<dbReference type="PROSITE" id="PS51233">
    <property type="entry name" value="VWFD"/>
    <property type="match status" value="1"/>
</dbReference>
<evidence type="ECO:0000256" key="6">
    <source>
        <dbReference type="ARBA" id="ARBA00023055"/>
    </source>
</evidence>
<dbReference type="InterPro" id="IPR050733">
    <property type="entry name" value="Vitellogenin/Apolipophorin"/>
</dbReference>
<dbReference type="SMART" id="SM00638">
    <property type="entry name" value="LPD_N"/>
    <property type="match status" value="1"/>
</dbReference>
<feature type="signal peptide" evidence="11">
    <location>
        <begin position="1"/>
        <end position="24"/>
    </location>
</feature>
<accession>A0AAG5DS01</accession>
<dbReference type="Gene3D" id="2.20.50.20">
    <property type="entry name" value="Lipovitellin. Chain A, domain 3"/>
    <property type="match status" value="1"/>
</dbReference>
<evidence type="ECO:0000256" key="9">
    <source>
        <dbReference type="PROSITE-ProRule" id="PRU00557"/>
    </source>
</evidence>
<dbReference type="Gene3D" id="2.30.230.10">
    <property type="entry name" value="Lipovitellin, beta-sheet shell regions, chain A"/>
    <property type="match status" value="1"/>
</dbReference>
<keyword evidence="6" id="KW-0445">Lipid transport</keyword>
<dbReference type="InterPro" id="IPR001747">
    <property type="entry name" value="Vitellogenin_N"/>
</dbReference>
<dbReference type="InterPro" id="IPR015816">
    <property type="entry name" value="Vitellinogen_b-sht_N"/>
</dbReference>
<organism evidence="14 15">
    <name type="scientific">Anopheles atroparvus</name>
    <name type="common">European mosquito</name>
    <dbReference type="NCBI Taxonomy" id="41427"/>
    <lineage>
        <taxon>Eukaryota</taxon>
        <taxon>Metazoa</taxon>
        <taxon>Ecdysozoa</taxon>
        <taxon>Arthropoda</taxon>
        <taxon>Hexapoda</taxon>
        <taxon>Insecta</taxon>
        <taxon>Pterygota</taxon>
        <taxon>Neoptera</taxon>
        <taxon>Endopterygota</taxon>
        <taxon>Diptera</taxon>
        <taxon>Nematocera</taxon>
        <taxon>Culicoidea</taxon>
        <taxon>Culicidae</taxon>
        <taxon>Anophelinae</taxon>
        <taxon>Anopheles</taxon>
    </lineage>
</organism>
<evidence type="ECO:0008006" key="16">
    <source>
        <dbReference type="Google" id="ProtNLM"/>
    </source>
</evidence>
<evidence type="ECO:0000256" key="3">
    <source>
        <dbReference type="ARBA" id="ARBA00022525"/>
    </source>
</evidence>
<sequence>MEKWKTFSWGIVLLFFLAIPDARCAYRRNPLKHPRICGRPVCPETSTKFRYNVGSMYKFDNYMYVKTALSGSGENISELHVYSVAEVDFHAPCQAILKLYSIEVRERPLMVAEETEVDYGDDYNSLSDSDDTSKGLHVNTELIAEELSRYELRFAFHDGTISEICHEEDEPVWTLNLKRGILSTLQNTMPRFDIDYETTETDVSGICDVSYKTSGRNGTSLLFRKSKDIVSCKRRYKTISFIQTVPYDFRPNYVAWPILNSTSYCDISVDNSIYKQVACYERHQLVPFSNGLAGAVTETYTKLELIDEESYTVEDQHKDDNDIQRRSSLLYDHTPSSRDSHDNIISSRNLLLELCALGFPNIKRDFPDKFLSFLTTARSLSTNALYQLLTRSDSICENGRNHILESLPYIGSPASVSLMKDHIVSGKVSPALAKEWMRSFAFLTRPNEEVLEAMMELIEHASTIGDQLYFLPATTVVHTFCNVHPEDCAEVESVQQIVHFLESKLLELLGDEADLEQDRSQRASVILLLKSLSNMGVVNKRLTHELRALIENEQKPVEVRVEAVNVFRRHDCHRTKDYFLKVYGTFQLDGEVRIAAYLQAMRCPDYLSVKLIKHVLKTEEVNQVGSFVWSHLTNLADSASPVRVEAQGLLAENDLGKKFRLDVRKFSRNYEQTLFFDEYNFGLTVDSNLIFSTESYLPRTVRLNLTTDLFGESINFLELNIRSEGLEDAFQGIFGPHGSFSAKMVNEQLHKLLKMVRQFVPQRLLDLFEDDPLWSDEAEGTLEDGRKRKRDTQRLPAVIAREAQDEAEQMGYRLKSNFSDPQITISGKIFGNEMFYLTMGKEVLQRDLKWAVFKKLFSGKEVAYTKSGVFLDTSYDVPLSSGLPLSLGIVGASSVDLRMTGAARTFDFWRKVVDVEGKVKPSVTVDLTATMRSDLVHASTAIKVKSNVYSSSAWEMKMKVRGPTQAVLTVSLPQDRNEIFSVRSEMFVLVGSKELRQTGIERRYSNSTCTWPFIDQAIGLKVCANYSLPDVSSGSDVDVPSLILSGPVNFDFSLDKADLTAKVFQLKYSWDARNNQSIGTIVFDTPHSLVPRIFRANITLEAQRKTAIMSFVNGNISHKAVGMYVDTANQHRLEMSLNVNDRKYLALEMGYNRTMARNGRMYHPSFYLSVNNERIAGMGGQVRQTEKNNITQWDYTMVFETKRLRAKAIGYLAISYNMTYMIHNSMEYRFSSSKLEHLVINALAEAIKKDVSTYNVNFDLRSSAYPHFDVALNATYLEGTGRFDFTLLHNNAPDLRNEAYLTTIKVIFAHDNPYRNLIMLVPSPQSENPVERTTLSFEVMRPRAKLDLKAMIVHENMLKKGLEHSVRLMVRYAPKREVTGVVSFFIPRSQLFWFDGAFNLTVPGFHPFTVQVRIKEKAPKEHSFDFRGIWFSAHALNVSGWYKDRSSIAKTYHHAKLVAYTGPTYREVLGDLRYIRDENNNRLDVRTMYDKRPYGITLYHNQGPENGTTSYAELKWNDGLYWFSALMKSAPIKQLDLELHIDKARDVSMSLRGYSTTLKREVGIEFNWDANRDPTQRITISGELNTPTDRTYDGLFLLSYPNRTFSGTFDLKLIDPRYLANARISWNTTEAIELRLDAGTDDDFLRNMWLLFLLNTPFEGWRYNSLNGGFFFKNNLLRTNLSAHWAEDQNLGLALMGYYMSNETHFNCELETKLHSSIQHVPTAMVHLKHNTDQKRIETICTVNHTVTDEPPQVFSVRSNWQYDADWQYRNVTGSLKLISPFDGYKTGALVAKVSLSASRAVTGAAELQLDDDKYEMLVVGHVRNLVDCMLTANVTSSNENYRNINGRFGISEKDRHLVAEVITPKTALGVEILYAIVSSQNFDIKFHLATPLKDLEKVIVRGKLQSDNVDFRLGMNTILLGCTGVWRKAHLRDFEYSYRIYTPLPKFEESAVIVKVVLNSERSEYVDVELSGKFSEYKLGLKAVSKRKPQLIRQLLPQTASSMVEEDPWSKEEPDGTDGEDEDEYEDEEDEQELLNFIGDIELYTIVLPTIEGTLELTEHRSQYRAIGKVKLPQGDIEIRDRFYLKDLLNMQNNLRLKTPFPVAKEITSDFVMKFSYQATDITVGMNVKFNNRSEWVNTGFQVNYKYQLDEAEVHKHQALVDLMTPMKNLQKVFLNGSLELEDHSYKGNLTAKTMTTDASLALSFESEDQFIDTFMSVWVRAPLMPYYACRVFYKQDFSDTENSMDLGFLVNDGDKYSNFRIDGVWTFSAPNYLYGAGKYQSNFLPINSINTDLLITRSPYPKAYWNVLFADQNGTTEAIRASAERNREMFTIALILPIEAYNNLSIHGRLMQYNSMSNEYFISGQLYRNEFVFQLEGNATIIQDIPYRAELTFQPLGAEGSDGTISYQCGRKGAVTDFNFKVKSGAKLTNLDGSFKLSKMSDWYVKLGTETSEPSLKNIDFLVGIEPQVDERALGKFNLRSPWVQYGIDRADVELMFDVKPISGSVVGRYAIRELTGNASCLWNWALKSNMQFALENRVLRNSVERVFRTGVRYVNPDVENNHNFTFGGDLNLNNIWIFNANASVDFISIRDLSAVMTVLLPKPVGDVHTLAIAMNGNLPFVEPVKSFHLETSYETEESRKRYAYYSEYSFIGDLRTLLRFEWGPDIRKQRVQSKLDVFRNGDRRELTARLRGPWYLEDAFTAYGTYDFIDALYLVSGNVSIPASTKVASANVAFNNLSNMKGDVNCTTPFLNVTWLHGQLEFIETPLESIRYLKGTWPESSAVFDAKATYRSHNLDREQQGTIKIEVPLRTRHYAEVKYGLAQRPAITTGHAEVDYNSQKVLSGQYTSKEESRVGFDKETIDVTLENSFMPVGVHYVHSLKMLDENIRTLDIKRAEVFKLRNQKNFNITGELHVLNKALGREYTVKAIHPNRTVVLTADFEQENNINRKKSKLQLSPTVWIAYDFHLVNRSRDDVESQNFTLTISYPKRNISADGWYAYTDLAFDSDLILSYSPNRTGTEEDTEPPKQRTVRGAIVWRDLVNSTTGGQKLQVALGHPSFQQDVTLDALYFTNPNHWFSSSLALRYNDDDDHLLEMGFDLNDLRAIVGYRNYSYHLYSRHAVSDLDLGSIGSIGLRPGLYGISSNSHYQRAYLSQMDGHVLGSLNIKQKELLYERITSQSKYRIWTKAAGAYPVYKINGTLLDGTDVDANGFFYLNIDDRMVQMKINMTPDGSENVYMYGIIPDSRSAYFDFWRDYDNAREVDVTYYLKMNHSRLITGHMLWRPQIKSDLQEWAKDYFGRMHLAFLEYTEFWIKHVYLETRDATTSIYEAAHPYVEGLLEDMAGLSVLQNDLEDLHHFLNASYVADDFYIRSAINFTVTVLDELAIKNKITSLPKILTELWQVMGDSGQALGKSIAWLLERLKQSYMKFMDIVGRIFQGDAMRYLSSTLEESLERYDKFVKDIHLQFIKNIQDMWEKCTSMASTFWHRMLQNIEPTIIRLAHYGESLGWFVGNEIFTFLYNKTQELADSPYFNTVTNFTQDLDMLYKDLVTNDVFTNFKKYSSVTYRFMREKYFQLVPFGREFHQVVMELAEEIKQLQKIEYVHFFIQRYEEVRAKVEWLADEFQVERRLHQMWLILRNKLSHIAQTALQAENHYREAKTKFVFDPDHGVMELEQKLPMSWHAFNETPKFEEIPEFKFIGDIQDLFAGSNTTLWTLYNDICPFADPQMWLPPFKSVALMVGSRHYMSFDKRFISMDLREMEQGGTTNDCRYLLAHDYHNRTLTLLLEPSVLPDGRSSRKITLITNDHTLEIDIFDISVKINKKDTTALPALIGKETVVFRESDQLYVSSQSGFLIACSLRYHLCWLELSGWYFGKVAGLLGTMNNEPFDDRTTAAQSFSQSDDQFLNSWAMPGCRAPVATANSTSNYYRASDDLIQLCSTFFQHKLSYLASCFPVVDVIPFYDMCLDLGNHLQVATDGAPSNRGACSAALAYIQACAIEDTLLRVPDSCISCQLLNGTHVPEGSFVPLRDEGVPAAADVVFIVEAKPCNERFVQTKSINLLVDHINRELQVLKINDTRYGVVAFGGPAPFDRAHSVVVGNHVFERHDRLQPFFEHIAIGNGTNEDIFDAIILASKLIFRPGVSKTFILLPCSRCATSRMELDFSSIVQLLIEYDIKLHILADHELSFNKTRVSRLFYGMDSRAAYTKKDVKELVGDEELRKQIRLPKATLGECIALAMETNGSVFGGHKLRQDRANTNNTKKFIKVFAKRIALTAVPNTCQTCECTGHNTGVAYMQCLPCHYPSPFALDDEDMTDEKFLSVIQPGYEWAWDEEDESLMQ</sequence>
<keyword evidence="2" id="KW-0813">Transport</keyword>
<reference evidence="14" key="1">
    <citation type="submission" date="2024-04" db="UniProtKB">
        <authorList>
            <consortium name="EnsemblMetazoa"/>
        </authorList>
    </citation>
    <scope>IDENTIFICATION</scope>
    <source>
        <strain evidence="14">EBRO</strain>
    </source>
</reference>
<evidence type="ECO:0000259" key="12">
    <source>
        <dbReference type="PROSITE" id="PS51211"/>
    </source>
</evidence>
<dbReference type="FunFam" id="2.30.230.10:FF:000007">
    <property type="entry name" value="Apolipoprotein lipid transfer particle"/>
    <property type="match status" value="1"/>
</dbReference>
<comment type="subcellular location">
    <subcellularLocation>
        <location evidence="1">Secreted</location>
    </subcellularLocation>
</comment>
<feature type="domain" description="Vitellogenin" evidence="12">
    <location>
        <begin position="51"/>
        <end position="701"/>
    </location>
</feature>
<proteinExistence type="predicted"/>
<dbReference type="PANTHER" id="PTHR23345:SF15">
    <property type="entry name" value="VITELLOGENIN 1-RELATED"/>
    <property type="match status" value="1"/>
</dbReference>
<dbReference type="PANTHER" id="PTHR23345">
    <property type="entry name" value="VITELLOGENIN-RELATED"/>
    <property type="match status" value="1"/>
</dbReference>
<dbReference type="EnsemblMetazoa" id="ENSAATROPT015292">
    <property type="protein sequence ID" value="ENSAATROPP013735"/>
    <property type="gene ID" value="ENSAATROPG012449"/>
</dbReference>
<dbReference type="SMART" id="SM00216">
    <property type="entry name" value="VWD"/>
    <property type="match status" value="1"/>
</dbReference>
<dbReference type="Pfam" id="PF06448">
    <property type="entry name" value="DUF1081"/>
    <property type="match status" value="1"/>
</dbReference>
<dbReference type="InterPro" id="IPR009454">
    <property type="entry name" value="Lipid_transpt_open_b-sht"/>
</dbReference>
<dbReference type="GO" id="GO:0045735">
    <property type="term" value="F:nutrient reservoir activity"/>
    <property type="evidence" value="ECO:0007669"/>
    <property type="project" value="UniProtKB-KW"/>
</dbReference>
<dbReference type="Pfam" id="PF09172">
    <property type="entry name" value="Vit_open_b-sht"/>
    <property type="match status" value="1"/>
</dbReference>
<keyword evidence="7" id="KW-1015">Disulfide bond</keyword>
<evidence type="ECO:0000313" key="14">
    <source>
        <dbReference type="EnsemblMetazoa" id="ENSAATROPP013735"/>
    </source>
</evidence>
<dbReference type="InterPro" id="IPR001846">
    <property type="entry name" value="VWF_type-D"/>
</dbReference>
<keyword evidence="3" id="KW-0964">Secreted</keyword>
<evidence type="ECO:0000259" key="13">
    <source>
        <dbReference type="PROSITE" id="PS51233"/>
    </source>
</evidence>
<evidence type="ECO:0000256" key="7">
    <source>
        <dbReference type="ARBA" id="ARBA00023157"/>
    </source>
</evidence>
<dbReference type="SUPFAM" id="SSF48431">
    <property type="entry name" value="Lipovitellin-phosvitin complex, superhelical domain"/>
    <property type="match status" value="1"/>
</dbReference>
<evidence type="ECO:0000256" key="4">
    <source>
        <dbReference type="ARBA" id="ARBA00022729"/>
    </source>
</evidence>
<evidence type="ECO:0000256" key="2">
    <source>
        <dbReference type="ARBA" id="ARBA00022448"/>
    </source>
</evidence>
<evidence type="ECO:0000256" key="10">
    <source>
        <dbReference type="SAM" id="MobiDB-lite"/>
    </source>
</evidence>
<dbReference type="Gene3D" id="1.25.10.20">
    <property type="entry name" value="Vitellinogen, superhelical"/>
    <property type="match status" value="1"/>
</dbReference>
<dbReference type="GO" id="GO:0005319">
    <property type="term" value="F:lipid transporter activity"/>
    <property type="evidence" value="ECO:0007669"/>
    <property type="project" value="InterPro"/>
</dbReference>
<dbReference type="GO" id="GO:0005576">
    <property type="term" value="C:extracellular region"/>
    <property type="evidence" value="ECO:0007669"/>
    <property type="project" value="UniProtKB-SubCell"/>
</dbReference>
<evidence type="ECO:0000256" key="5">
    <source>
        <dbReference type="ARBA" id="ARBA00022761"/>
    </source>
</evidence>
<dbReference type="SMART" id="SM01169">
    <property type="entry name" value="DUF1943"/>
    <property type="match status" value="1"/>
</dbReference>
<keyword evidence="15" id="KW-1185">Reference proteome</keyword>
<evidence type="ECO:0000313" key="15">
    <source>
        <dbReference type="Proteomes" id="UP000075880"/>
    </source>
</evidence>
<dbReference type="Pfam" id="PF01347">
    <property type="entry name" value="Vitellogenin_N"/>
    <property type="match status" value="1"/>
</dbReference>
<dbReference type="SUPFAM" id="SSF56968">
    <property type="entry name" value="Lipovitellin-phosvitin complex, beta-sheet shell regions"/>
    <property type="match status" value="2"/>
</dbReference>
<dbReference type="PROSITE" id="PS51211">
    <property type="entry name" value="VITELLOGENIN"/>
    <property type="match status" value="1"/>
</dbReference>
<dbReference type="FunFam" id="1.25.10.20:FF:000005">
    <property type="entry name" value="Apolipoprotein lipid transfer particle"/>
    <property type="match status" value="1"/>
</dbReference>
<keyword evidence="8" id="KW-0325">Glycoprotein</keyword>
<feature type="compositionally biased region" description="Acidic residues" evidence="10">
    <location>
        <begin position="2016"/>
        <end position="2032"/>
    </location>
</feature>
<dbReference type="FunFam" id="2.20.50.20:FF:000003">
    <property type="entry name" value="Microsomal triglyceride transfer protein large subunit"/>
    <property type="match status" value="1"/>
</dbReference>
<dbReference type="InterPro" id="IPR015819">
    <property type="entry name" value="Lipid_transp_b-sht_shell"/>
</dbReference>
<feature type="chain" id="PRO_5042487893" description="Vitellogenin domain-containing protein" evidence="11">
    <location>
        <begin position="25"/>
        <end position="4341"/>
    </location>
</feature>
<dbReference type="InterPro" id="IPR015817">
    <property type="entry name" value="Vitellinogen_open_b-sht_sub1"/>
</dbReference>
<dbReference type="Gene3D" id="2.20.80.10">
    <property type="entry name" value="Lipovitellin-phosvitin complex, chain A, domain 4"/>
    <property type="match status" value="1"/>
</dbReference>
<evidence type="ECO:0000256" key="1">
    <source>
        <dbReference type="ARBA" id="ARBA00004613"/>
    </source>
</evidence>
<keyword evidence="5" id="KW-0758">Storage protein</keyword>
<dbReference type="InterPro" id="IPR015255">
    <property type="entry name" value="Vitellinogen_open_b-sht"/>
</dbReference>
<feature type="domain" description="VWFD" evidence="13">
    <location>
        <begin position="3737"/>
        <end position="3919"/>
    </location>
</feature>
<dbReference type="Pfam" id="PF00094">
    <property type="entry name" value="VWD"/>
    <property type="match status" value="1"/>
</dbReference>
<feature type="region of interest" description="Disordered" evidence="10">
    <location>
        <begin position="2000"/>
        <end position="2032"/>
    </location>
</feature>
<dbReference type="FunFam" id="2.20.80.10:FF:000003">
    <property type="entry name" value="Apolipoprotein lipid transfer particle"/>
    <property type="match status" value="1"/>
</dbReference>
<keyword evidence="4 11" id="KW-0732">Signal</keyword>
<evidence type="ECO:0000256" key="8">
    <source>
        <dbReference type="ARBA" id="ARBA00023180"/>
    </source>
</evidence>
<comment type="caution">
    <text evidence="9">Lacks conserved residue(s) required for the propagation of feature annotation.</text>
</comment>
<dbReference type="Proteomes" id="UP000075880">
    <property type="component" value="Unassembled WGS sequence"/>
</dbReference>
<dbReference type="InterPro" id="IPR011030">
    <property type="entry name" value="Lipovitellin_superhlx_dom"/>
</dbReference>
<evidence type="ECO:0000256" key="11">
    <source>
        <dbReference type="SAM" id="SignalP"/>
    </source>
</evidence>
<protein>
    <recommendedName>
        <fullName evidence="16">Vitellogenin domain-containing protein</fullName>
    </recommendedName>
</protein>
<name>A0AAG5DS01_ANOAO</name>